<dbReference type="EMBL" id="JAQJZL010000015">
    <property type="protein sequence ID" value="KAJ6027447.1"/>
    <property type="molecule type" value="Genomic_DNA"/>
</dbReference>
<name>A0AAD6N3U8_PENCN</name>
<accession>A0AAD6N3U8</accession>
<dbReference type="AlphaFoldDB" id="A0AAD6N3U8"/>
<reference evidence="1" key="2">
    <citation type="submission" date="2023-01" db="EMBL/GenBank/DDBJ databases">
        <authorList>
            <person name="Petersen C."/>
        </authorList>
    </citation>
    <scope>NUCLEOTIDE SEQUENCE</scope>
    <source>
        <strain evidence="1">IBT 15450</strain>
    </source>
</reference>
<keyword evidence="2" id="KW-1185">Reference proteome</keyword>
<sequence>MVDTSDWQERVKWEEPATLAPEAPLPQLKVDHGYRFFVLDHEDVIAAAEKRFKELDVADPWCVVDIYVTNASEACKWAT</sequence>
<evidence type="ECO:0000313" key="2">
    <source>
        <dbReference type="Proteomes" id="UP001219568"/>
    </source>
</evidence>
<reference evidence="1" key="1">
    <citation type="journal article" date="2023" name="IMA Fungus">
        <title>Comparative genomic study of the Penicillium genus elucidates a diverse pangenome and 15 lateral gene transfer events.</title>
        <authorList>
            <person name="Petersen C."/>
            <person name="Sorensen T."/>
            <person name="Nielsen M.R."/>
            <person name="Sondergaard T.E."/>
            <person name="Sorensen J.L."/>
            <person name="Fitzpatrick D.A."/>
            <person name="Frisvad J.C."/>
            <person name="Nielsen K.L."/>
        </authorList>
    </citation>
    <scope>NUCLEOTIDE SEQUENCE</scope>
    <source>
        <strain evidence="1">IBT 15450</strain>
    </source>
</reference>
<protein>
    <submittedName>
        <fullName evidence="1">Uncharacterized protein</fullName>
    </submittedName>
</protein>
<gene>
    <name evidence="1" type="ORF">N7460_012264</name>
</gene>
<proteinExistence type="predicted"/>
<comment type="caution">
    <text evidence="1">The sequence shown here is derived from an EMBL/GenBank/DDBJ whole genome shotgun (WGS) entry which is preliminary data.</text>
</comment>
<evidence type="ECO:0000313" key="1">
    <source>
        <dbReference type="EMBL" id="KAJ6027447.1"/>
    </source>
</evidence>
<dbReference type="Proteomes" id="UP001219568">
    <property type="component" value="Unassembled WGS sequence"/>
</dbReference>
<organism evidence="1 2">
    <name type="scientific">Penicillium canescens</name>
    <dbReference type="NCBI Taxonomy" id="5083"/>
    <lineage>
        <taxon>Eukaryota</taxon>
        <taxon>Fungi</taxon>
        <taxon>Dikarya</taxon>
        <taxon>Ascomycota</taxon>
        <taxon>Pezizomycotina</taxon>
        <taxon>Eurotiomycetes</taxon>
        <taxon>Eurotiomycetidae</taxon>
        <taxon>Eurotiales</taxon>
        <taxon>Aspergillaceae</taxon>
        <taxon>Penicillium</taxon>
    </lineage>
</organism>